<dbReference type="GO" id="GO:0006089">
    <property type="term" value="P:lactate metabolic process"/>
    <property type="evidence" value="ECO:0007669"/>
    <property type="project" value="TreeGrafter"/>
</dbReference>
<keyword evidence="3 5" id="KW-0520">NAD</keyword>
<name>A0A101S1W9_9ACTN</name>
<dbReference type="GO" id="GO:0004459">
    <property type="term" value="F:L-lactate dehydrogenase (NAD+) activity"/>
    <property type="evidence" value="ECO:0007669"/>
    <property type="project" value="TreeGrafter"/>
</dbReference>
<dbReference type="SUPFAM" id="SSF51735">
    <property type="entry name" value="NAD(P)-binding Rossmann-fold domains"/>
    <property type="match status" value="1"/>
</dbReference>
<proteinExistence type="inferred from homology"/>
<feature type="binding site" evidence="5">
    <location>
        <position position="33"/>
    </location>
    <ligand>
        <name>NAD(+)</name>
        <dbReference type="ChEBI" id="CHEBI:57540"/>
    </ligand>
</feature>
<dbReference type="InterPro" id="IPR036291">
    <property type="entry name" value="NAD(P)-bd_dom_sf"/>
</dbReference>
<dbReference type="PANTHER" id="PTHR43128">
    <property type="entry name" value="L-2-HYDROXYCARBOXYLATE DEHYDROGENASE (NAD(P)(+))"/>
    <property type="match status" value="1"/>
</dbReference>
<accession>A0A101S1W9</accession>
<dbReference type="RefSeq" id="WP_062239088.1">
    <property type="nucleotide sequence ID" value="NZ_JBPJFL010000001.1"/>
</dbReference>
<protein>
    <submittedName>
        <fullName evidence="9">Malate dehydrogenase</fullName>
    </submittedName>
</protein>
<dbReference type="PRINTS" id="PR00086">
    <property type="entry name" value="LLDHDRGNASE"/>
</dbReference>
<comment type="caution">
    <text evidence="9">The sequence shown here is derived from an EMBL/GenBank/DDBJ whole genome shotgun (WGS) entry which is preliminary data.</text>
</comment>
<feature type="domain" description="Lactate/malate dehydrogenase C-terminal" evidence="8">
    <location>
        <begin position="148"/>
        <end position="296"/>
    </location>
</feature>
<evidence type="ECO:0000256" key="6">
    <source>
        <dbReference type="RuleBase" id="RU003369"/>
    </source>
</evidence>
<reference evidence="9 10" key="1">
    <citation type="submission" date="2015-10" db="EMBL/GenBank/DDBJ databases">
        <title>Draft genome sequence of Streptomyces griseorubiginosus DSM 40469, type strain for the species Streptomyces griseorubiginosus.</title>
        <authorList>
            <person name="Ruckert C."/>
            <person name="Winkler A."/>
            <person name="Kalinowski J."/>
            <person name="Kampfer P."/>
            <person name="Glaeser S."/>
        </authorList>
    </citation>
    <scope>NUCLEOTIDE SEQUENCE [LARGE SCALE GENOMIC DNA]</scope>
    <source>
        <strain evidence="9 10">DSM 40469</strain>
    </source>
</reference>
<evidence type="ECO:0000256" key="1">
    <source>
        <dbReference type="ARBA" id="ARBA00006054"/>
    </source>
</evidence>
<dbReference type="InterPro" id="IPR001236">
    <property type="entry name" value="Lactate/malate_DH_N"/>
</dbReference>
<dbReference type="Gene3D" id="3.40.50.720">
    <property type="entry name" value="NAD(P)-binding Rossmann-like Domain"/>
    <property type="match status" value="1"/>
</dbReference>
<dbReference type="Gene3D" id="3.90.110.10">
    <property type="entry name" value="Lactate dehydrogenase/glycoside hydrolase, family 4, C-terminal"/>
    <property type="match status" value="1"/>
</dbReference>
<dbReference type="InterPro" id="IPR015955">
    <property type="entry name" value="Lactate_DH/Glyco_Ohase_4_C"/>
</dbReference>
<keyword evidence="2 6" id="KW-0560">Oxidoreductase</keyword>
<dbReference type="SUPFAM" id="SSF56327">
    <property type="entry name" value="LDH C-terminal domain-like"/>
    <property type="match status" value="1"/>
</dbReference>
<dbReference type="Pfam" id="PF02866">
    <property type="entry name" value="Ldh_1_C"/>
    <property type="match status" value="1"/>
</dbReference>
<sequence length="313" mass="32989">MKVVIIGGAGGIGSSAAFNLLSAQGTYEIVLVDTRPNMITSHTMDLENALGLGGTADTVRGGTPEDALDADVVVLSAAVPLRLNSSRSVFLADNARIVEECLRPVREAGADFGGVVLLLTNPVDPLLTWVHRQSRLPRERLIGYTLNDSLRLRTGIAFALGVPPKDVDAWMLGEHGEGQVPLYSRVTVGGEPVVLSDEQRAAAEEYVDTWYSKHVALDSGRTSTWTTGLGTARLIEAIATGSGTLVPASVVLDGEYGVHGTSLTVPVELGPEGVRRIADWDLPDEEAAGMVRAAARVEAGASELTDQVVAQQS</sequence>
<evidence type="ECO:0000313" key="9">
    <source>
        <dbReference type="EMBL" id="KUN65934.1"/>
    </source>
</evidence>
<feature type="binding site" evidence="5">
    <location>
        <begin position="7"/>
        <end position="13"/>
    </location>
    <ligand>
        <name>NAD(+)</name>
        <dbReference type="ChEBI" id="CHEBI:57540"/>
    </ligand>
</feature>
<organism evidence="9 10">
    <name type="scientific">Streptomyces griseorubiginosus</name>
    <dbReference type="NCBI Taxonomy" id="67304"/>
    <lineage>
        <taxon>Bacteria</taxon>
        <taxon>Bacillati</taxon>
        <taxon>Actinomycetota</taxon>
        <taxon>Actinomycetes</taxon>
        <taxon>Kitasatosporales</taxon>
        <taxon>Streptomycetaceae</taxon>
        <taxon>Streptomyces</taxon>
    </lineage>
</organism>
<comment type="similarity">
    <text evidence="1">Belongs to the LDH/MDH superfamily. LDH family.</text>
</comment>
<evidence type="ECO:0000313" key="10">
    <source>
        <dbReference type="Proteomes" id="UP000054375"/>
    </source>
</evidence>
<dbReference type="PIRSF" id="PIRSF000102">
    <property type="entry name" value="Lac_mal_DH"/>
    <property type="match status" value="1"/>
</dbReference>
<dbReference type="Pfam" id="PF00056">
    <property type="entry name" value="Ldh_1_N"/>
    <property type="match status" value="1"/>
</dbReference>
<evidence type="ECO:0000256" key="4">
    <source>
        <dbReference type="PIRSR" id="PIRSR000102-1"/>
    </source>
</evidence>
<evidence type="ECO:0000256" key="3">
    <source>
        <dbReference type="ARBA" id="ARBA00023027"/>
    </source>
</evidence>
<feature type="active site" description="Proton acceptor" evidence="4">
    <location>
        <position position="175"/>
    </location>
</feature>
<dbReference type="PANTHER" id="PTHR43128:SF16">
    <property type="entry name" value="L-LACTATE DEHYDROGENASE"/>
    <property type="match status" value="1"/>
</dbReference>
<gene>
    <name evidence="9" type="ORF">AQJ54_19750</name>
</gene>
<evidence type="ECO:0000256" key="2">
    <source>
        <dbReference type="ARBA" id="ARBA00023002"/>
    </source>
</evidence>
<dbReference type="InterPro" id="IPR001557">
    <property type="entry name" value="L-lactate/malate_DH"/>
</dbReference>
<keyword evidence="10" id="KW-1185">Reference proteome</keyword>
<evidence type="ECO:0000259" key="7">
    <source>
        <dbReference type="Pfam" id="PF00056"/>
    </source>
</evidence>
<evidence type="ECO:0000259" key="8">
    <source>
        <dbReference type="Pfam" id="PF02866"/>
    </source>
</evidence>
<dbReference type="AlphaFoldDB" id="A0A101S1W9"/>
<feature type="binding site" evidence="5">
    <location>
        <position position="94"/>
    </location>
    <ligand>
        <name>NAD(+)</name>
        <dbReference type="ChEBI" id="CHEBI:57540"/>
    </ligand>
</feature>
<dbReference type="InterPro" id="IPR022383">
    <property type="entry name" value="Lactate/malate_DH_C"/>
</dbReference>
<dbReference type="EMBL" id="LMWV01000016">
    <property type="protein sequence ID" value="KUN65934.1"/>
    <property type="molecule type" value="Genomic_DNA"/>
</dbReference>
<dbReference type="Proteomes" id="UP000054375">
    <property type="component" value="Unassembled WGS sequence"/>
</dbReference>
<evidence type="ECO:0000256" key="5">
    <source>
        <dbReference type="PIRSR" id="PIRSR000102-3"/>
    </source>
</evidence>
<feature type="domain" description="Lactate/malate dehydrogenase N-terminal" evidence="7">
    <location>
        <begin position="1"/>
        <end position="143"/>
    </location>
</feature>